<evidence type="ECO:0000256" key="3">
    <source>
        <dbReference type="ARBA" id="ARBA00022801"/>
    </source>
</evidence>
<dbReference type="InterPro" id="IPR027291">
    <property type="entry name" value="Glyco_hydro_38_N_sf"/>
</dbReference>
<evidence type="ECO:0000313" key="7">
    <source>
        <dbReference type="Proteomes" id="UP000438106"/>
    </source>
</evidence>
<comment type="similarity">
    <text evidence="1">Belongs to the glycosyl hydrolase 38 family.</text>
</comment>
<evidence type="ECO:0000259" key="5">
    <source>
        <dbReference type="SMART" id="SM00872"/>
    </source>
</evidence>
<dbReference type="Gene3D" id="3.20.110.10">
    <property type="entry name" value="Glycoside hydrolase 38, N terminal domain"/>
    <property type="match status" value="1"/>
</dbReference>
<dbReference type="InterPro" id="IPR011682">
    <property type="entry name" value="Glyco_hydro_38_C"/>
</dbReference>
<dbReference type="InterPro" id="IPR000602">
    <property type="entry name" value="Glyco_hydro_38_N"/>
</dbReference>
<dbReference type="GO" id="GO:0004559">
    <property type="term" value="F:alpha-mannosidase activity"/>
    <property type="evidence" value="ECO:0007669"/>
    <property type="project" value="InterPro"/>
</dbReference>
<keyword evidence="7" id="KW-1185">Reference proteome</keyword>
<dbReference type="InterPro" id="IPR028995">
    <property type="entry name" value="Glyco_hydro_57/38_cen_sf"/>
</dbReference>
<dbReference type="InterPro" id="IPR011013">
    <property type="entry name" value="Gal_mutarotase_sf_dom"/>
</dbReference>
<reference evidence="6 7" key="1">
    <citation type="submission" date="2019-12" db="EMBL/GenBank/DDBJ databases">
        <title>Devosia maris sp. nov., isolated from the deep seawater.</title>
        <authorList>
            <person name="Liu Y."/>
        </authorList>
    </citation>
    <scope>NUCLEOTIDE SEQUENCE [LARGE SCALE GENOMIC DNA]</scope>
    <source>
        <strain evidence="6 7">L53-10-65</strain>
    </source>
</reference>
<dbReference type="Pfam" id="PF17677">
    <property type="entry name" value="Glyco_hydro38C2"/>
    <property type="match status" value="1"/>
</dbReference>
<evidence type="ECO:0000256" key="2">
    <source>
        <dbReference type="ARBA" id="ARBA00022723"/>
    </source>
</evidence>
<protein>
    <submittedName>
        <fullName evidence="6">Alpha-mannosidase</fullName>
    </submittedName>
</protein>
<dbReference type="GO" id="GO:0030246">
    <property type="term" value="F:carbohydrate binding"/>
    <property type="evidence" value="ECO:0007669"/>
    <property type="project" value="InterPro"/>
</dbReference>
<evidence type="ECO:0000256" key="1">
    <source>
        <dbReference type="ARBA" id="ARBA00009792"/>
    </source>
</evidence>
<dbReference type="InterPro" id="IPR054723">
    <property type="entry name" value="Ams1-like_N"/>
</dbReference>
<dbReference type="SUPFAM" id="SSF74650">
    <property type="entry name" value="Galactose mutarotase-like"/>
    <property type="match status" value="1"/>
</dbReference>
<sequence>MTYSNPLSSRLGLLDDDLKQEGKLLRLCADLEKKIRTPLSTVPFQWHVQRADNFSAADALAADWRGWEQFGRHSVWGKQQEHTWFAAEITVPEEARGKVFVAHFTSQWQDRPGSTDPQCLAYLDGKIAQALDGNHTELVIERDAKPGNKHILLVNAFTFFDRPLVGFEVDFFIRNERAEKLYYDLQTPVDVAILLQQNDPRRHAILNIVQRAVRALDRRDGHTDAFEAGLPEAEKIAQEIYDLVDTEVQPQITAVGSTHLDVGWLWRVLHTRDKTGRSFATVLNLMEEYPQFVFMYNQSVLFDFLKKDYPEIWDRMMARIKSGQFEIEGAMWVEPDVNIASGESLVRQIMRGRRFHLENFGVDPKTVWLPDTFGYSANLPQIMDKSGLKYFVTSKLSWNDTDRHPYDTFFWRGIDGTTTKAQLITAQKYDSEQIFTTYNGDLSVSETMGAWKRYEPKAAYNEVVMSYGYGDGGGGPTRAMIERGTRLERGIPGAPKVKLEGIAPFLDRLGKAMDADPARFPVWHGALYLQYHRGTLTSVAKNKANNRNAERRLRELEMLGAIALVTADHAYPSQTLAEFWELVLINQFHDILPGTSIPEVYVDSDAEYGRIFSTLDSANGPWHAAAQAATKPGEELRLINFTSQTRSGLVHLGAEVPEDAALATASGVQPVQKIIRADGSIDTVAAVDDMVPMGWIGAQLVPSEVASKSKLSVSASHLENAQIRVAFDETGEITSVFDKTRNRETLASGAKANRLIAYEDKPMEWDAWDIDRYFEEQFWPLADGKADISVVETGPRRAAISVVETGPHRAAIRVERSYQKSKIIQVISLAAGERQVEFDTFIDWQERAQVIKAQFGFDLNTSEIRSEIAFGHVTRPTHRNTTWDRARFEASMHRWVDISEADFGIALLNDSKYAYDCHEQSVRLTLVRGSSFPDPDADLGEHRIRYAMFVHEGIADLAEVQRAAERFNNPVAVIGSRAVASSIESEFSRFSLASVDAANVTIETIKKAEKSDALVLRIFEHANIRAEATIRFGLPVKSARIVNLMEEDETQPLEVNDNSVTLKLRPFEIATLMIET</sequence>
<dbReference type="Gene3D" id="2.70.98.30">
    <property type="entry name" value="Golgi alpha-mannosidase II, domain 4"/>
    <property type="match status" value="1"/>
</dbReference>
<name>A0A7X3FN15_9HYPH</name>
<keyword evidence="2" id="KW-0479">Metal-binding</keyword>
<evidence type="ECO:0000313" key="6">
    <source>
        <dbReference type="EMBL" id="MVS97541.1"/>
    </source>
</evidence>
<proteinExistence type="inferred from homology"/>
<dbReference type="InterPro" id="IPR037094">
    <property type="entry name" value="Glyco_hydro_38_cen_sf"/>
</dbReference>
<dbReference type="Pfam" id="PF22907">
    <property type="entry name" value="Ams1-like_1st"/>
    <property type="match status" value="1"/>
</dbReference>
<dbReference type="SUPFAM" id="SSF88713">
    <property type="entry name" value="Glycoside hydrolase/deacetylase"/>
    <property type="match status" value="1"/>
</dbReference>
<dbReference type="Gene3D" id="2.60.40.2220">
    <property type="match status" value="1"/>
</dbReference>
<dbReference type="AlphaFoldDB" id="A0A7X3FN15"/>
<dbReference type="Pfam" id="PF09261">
    <property type="entry name" value="Alpha-mann_mid"/>
    <property type="match status" value="1"/>
</dbReference>
<dbReference type="PANTHER" id="PTHR46017:SF1">
    <property type="entry name" value="ALPHA-MANNOSIDASE 2C1"/>
    <property type="match status" value="1"/>
</dbReference>
<feature type="domain" description="Glycoside hydrolase family 38 central" evidence="5">
    <location>
        <begin position="530"/>
        <end position="608"/>
    </location>
</feature>
<dbReference type="RefSeq" id="WP_157288719.1">
    <property type="nucleotide sequence ID" value="NZ_WQRF01000001.1"/>
</dbReference>
<dbReference type="GO" id="GO:0006013">
    <property type="term" value="P:mannose metabolic process"/>
    <property type="evidence" value="ECO:0007669"/>
    <property type="project" value="InterPro"/>
</dbReference>
<dbReference type="GO" id="GO:0009313">
    <property type="term" value="P:oligosaccharide catabolic process"/>
    <property type="evidence" value="ECO:0007669"/>
    <property type="project" value="TreeGrafter"/>
</dbReference>
<gene>
    <name evidence="6" type="ORF">GO014_00680</name>
</gene>
<dbReference type="InterPro" id="IPR011330">
    <property type="entry name" value="Glyco_hydro/deAcase_b/a-brl"/>
</dbReference>
<dbReference type="GO" id="GO:0046872">
    <property type="term" value="F:metal ion binding"/>
    <property type="evidence" value="ECO:0007669"/>
    <property type="project" value="UniProtKB-KW"/>
</dbReference>
<dbReference type="Proteomes" id="UP000438106">
    <property type="component" value="Unassembled WGS sequence"/>
</dbReference>
<accession>A0A7X3FN15</accession>
<evidence type="ECO:0000256" key="4">
    <source>
        <dbReference type="ARBA" id="ARBA00023295"/>
    </source>
</evidence>
<dbReference type="Pfam" id="PF07748">
    <property type="entry name" value="Glyco_hydro_38C"/>
    <property type="match status" value="1"/>
</dbReference>
<dbReference type="InterPro" id="IPR041147">
    <property type="entry name" value="GH38_C"/>
</dbReference>
<comment type="caution">
    <text evidence="6">The sequence shown here is derived from an EMBL/GenBank/DDBJ whole genome shotgun (WGS) entry which is preliminary data.</text>
</comment>
<dbReference type="FunFam" id="1.20.1270.50:FF:000004">
    <property type="entry name" value="alpha-mannosidase 2C1 isoform X1"/>
    <property type="match status" value="1"/>
</dbReference>
<dbReference type="SMART" id="SM00872">
    <property type="entry name" value="Alpha-mann_mid"/>
    <property type="match status" value="1"/>
</dbReference>
<organism evidence="6 7">
    <name type="scientific">Devosia marina</name>
    <dbReference type="NCBI Taxonomy" id="2683198"/>
    <lineage>
        <taxon>Bacteria</taxon>
        <taxon>Pseudomonadati</taxon>
        <taxon>Pseudomonadota</taxon>
        <taxon>Alphaproteobacteria</taxon>
        <taxon>Hyphomicrobiales</taxon>
        <taxon>Devosiaceae</taxon>
        <taxon>Devosia</taxon>
    </lineage>
</organism>
<dbReference type="CDD" id="cd10789">
    <property type="entry name" value="GH38N_AMII_ER_cytosolic"/>
    <property type="match status" value="1"/>
</dbReference>
<keyword evidence="3" id="KW-0378">Hydrolase</keyword>
<dbReference type="InterPro" id="IPR015341">
    <property type="entry name" value="Glyco_hydro_38_cen"/>
</dbReference>
<keyword evidence="4" id="KW-0326">Glycosidase</keyword>
<dbReference type="EMBL" id="WQRF01000001">
    <property type="protein sequence ID" value="MVS97541.1"/>
    <property type="molecule type" value="Genomic_DNA"/>
</dbReference>
<dbReference type="SUPFAM" id="SSF88688">
    <property type="entry name" value="Families 57/38 glycoside transferase middle domain"/>
    <property type="match status" value="1"/>
</dbReference>
<dbReference type="Gene3D" id="1.20.1270.50">
    <property type="entry name" value="Glycoside hydrolase family 38, central domain"/>
    <property type="match status" value="1"/>
</dbReference>
<dbReference type="PANTHER" id="PTHR46017">
    <property type="entry name" value="ALPHA-MANNOSIDASE 2C1"/>
    <property type="match status" value="1"/>
</dbReference>
<dbReference type="Pfam" id="PF01074">
    <property type="entry name" value="Glyco_hydro_38N"/>
    <property type="match status" value="1"/>
</dbReference>